<gene>
    <name evidence="1" type="ORF">H8S77_25685</name>
</gene>
<evidence type="ECO:0008006" key="3">
    <source>
        <dbReference type="Google" id="ProtNLM"/>
    </source>
</evidence>
<comment type="caution">
    <text evidence="1">The sequence shown here is derived from an EMBL/GenBank/DDBJ whole genome shotgun (WGS) entry which is preliminary data.</text>
</comment>
<sequence>MSIDVVKQELLSKLKQEHCFWSYNESSIKDVPDNILIEKTLLHLDLEEINLLFQIYPFKKIKQVWLDYLVPQEEYLYTLNRFFAWYYFKAKKPDAYIKSMATRHLNRCPNNGSYRTNGIAGKRRP</sequence>
<dbReference type="EMBL" id="JACOOI010000050">
    <property type="protein sequence ID" value="MBC5646266.1"/>
    <property type="molecule type" value="Genomic_DNA"/>
</dbReference>
<reference evidence="1 2" key="1">
    <citation type="submission" date="2020-08" db="EMBL/GenBank/DDBJ databases">
        <title>Genome public.</title>
        <authorList>
            <person name="Liu C."/>
            <person name="Sun Q."/>
        </authorList>
    </citation>
    <scope>NUCLEOTIDE SEQUENCE [LARGE SCALE GENOMIC DNA]</scope>
    <source>
        <strain evidence="1 2">BX2</strain>
    </source>
</reference>
<proteinExistence type="predicted"/>
<accession>A0ABR7EAB0</accession>
<dbReference type="RefSeq" id="WP_186961764.1">
    <property type="nucleotide sequence ID" value="NZ_JACOOI010000050.1"/>
</dbReference>
<name>A0ABR7EAB0_9BACT</name>
<protein>
    <recommendedName>
        <fullName evidence="3">DUF1493 family protein</fullName>
    </recommendedName>
</protein>
<keyword evidence="2" id="KW-1185">Reference proteome</keyword>
<organism evidence="1 2">
    <name type="scientific">Parabacteroides segnis</name>
    <dbReference type="NCBI Taxonomy" id="2763058"/>
    <lineage>
        <taxon>Bacteria</taxon>
        <taxon>Pseudomonadati</taxon>
        <taxon>Bacteroidota</taxon>
        <taxon>Bacteroidia</taxon>
        <taxon>Bacteroidales</taxon>
        <taxon>Tannerellaceae</taxon>
        <taxon>Parabacteroides</taxon>
    </lineage>
</organism>
<evidence type="ECO:0000313" key="1">
    <source>
        <dbReference type="EMBL" id="MBC5646266.1"/>
    </source>
</evidence>
<evidence type="ECO:0000313" key="2">
    <source>
        <dbReference type="Proteomes" id="UP000644010"/>
    </source>
</evidence>
<dbReference type="Proteomes" id="UP000644010">
    <property type="component" value="Unassembled WGS sequence"/>
</dbReference>